<keyword evidence="3" id="KW-1185">Reference proteome</keyword>
<dbReference type="EMBL" id="JACHLY010000001">
    <property type="protein sequence ID" value="MBB5997477.1"/>
    <property type="molecule type" value="Genomic_DNA"/>
</dbReference>
<dbReference type="GO" id="GO:0000428">
    <property type="term" value="C:DNA-directed RNA polymerase complex"/>
    <property type="evidence" value="ECO:0007669"/>
    <property type="project" value="UniProtKB-KW"/>
</dbReference>
<sequence>MVDDDKRRTILARRAEGQSLREIARGVGVSLAVVHGEVKAAENAPEQQ</sequence>
<keyword evidence="2" id="KW-0804">Transcription</keyword>
<organism evidence="2 3">
    <name type="scientific">Streptomonospora salina</name>
    <dbReference type="NCBI Taxonomy" id="104205"/>
    <lineage>
        <taxon>Bacteria</taxon>
        <taxon>Bacillati</taxon>
        <taxon>Actinomycetota</taxon>
        <taxon>Actinomycetes</taxon>
        <taxon>Streptosporangiales</taxon>
        <taxon>Nocardiopsidaceae</taxon>
        <taxon>Streptomonospora</taxon>
    </lineage>
</organism>
<dbReference type="Pfam" id="PF13936">
    <property type="entry name" value="HTH_38"/>
    <property type="match status" value="1"/>
</dbReference>
<evidence type="ECO:0000313" key="2">
    <source>
        <dbReference type="EMBL" id="MBB5997477.1"/>
    </source>
</evidence>
<dbReference type="InterPro" id="IPR025246">
    <property type="entry name" value="IS30-like_HTH"/>
</dbReference>
<reference evidence="2 3" key="1">
    <citation type="submission" date="2020-08" db="EMBL/GenBank/DDBJ databases">
        <title>Sequencing the genomes of 1000 actinobacteria strains.</title>
        <authorList>
            <person name="Klenk H.-P."/>
        </authorList>
    </citation>
    <scope>NUCLEOTIDE SEQUENCE [LARGE SCALE GENOMIC DNA]</scope>
    <source>
        <strain evidence="2 3">DSM 44593</strain>
    </source>
</reference>
<dbReference type="AlphaFoldDB" id="A0A841E125"/>
<accession>A0A841E125</accession>
<gene>
    <name evidence="2" type="ORF">HNR25_001228</name>
</gene>
<protein>
    <submittedName>
        <fullName evidence="2">DNA-directed RNA polymerase specialized sigma24 family protein</fullName>
    </submittedName>
</protein>
<feature type="domain" description="Transposase IS30-like HTH" evidence="1">
    <location>
        <begin position="5"/>
        <end position="39"/>
    </location>
</feature>
<comment type="caution">
    <text evidence="2">The sequence shown here is derived from an EMBL/GenBank/DDBJ whole genome shotgun (WGS) entry which is preliminary data.</text>
</comment>
<dbReference type="Proteomes" id="UP000578077">
    <property type="component" value="Unassembled WGS sequence"/>
</dbReference>
<evidence type="ECO:0000313" key="3">
    <source>
        <dbReference type="Proteomes" id="UP000578077"/>
    </source>
</evidence>
<dbReference type="RefSeq" id="WP_312862745.1">
    <property type="nucleotide sequence ID" value="NZ_BAABKT010000004.1"/>
</dbReference>
<evidence type="ECO:0000259" key="1">
    <source>
        <dbReference type="Pfam" id="PF13936"/>
    </source>
</evidence>
<name>A0A841E125_9ACTN</name>
<proteinExistence type="predicted"/>
<keyword evidence="2" id="KW-0240">DNA-directed RNA polymerase</keyword>